<dbReference type="PRINTS" id="PR00394">
    <property type="entry name" value="RHSPROTEIN"/>
</dbReference>
<feature type="region of interest" description="Disordered" evidence="1">
    <location>
        <begin position="401"/>
        <end position="429"/>
    </location>
</feature>
<dbReference type="EC" id="3.1.-.-" evidence="2"/>
<proteinExistence type="predicted"/>
<dbReference type="PANTHER" id="PTHR32305">
    <property type="match status" value="1"/>
</dbReference>
<dbReference type="InterPro" id="IPR022385">
    <property type="entry name" value="Rhs_assc_core"/>
</dbReference>
<evidence type="ECO:0000313" key="2">
    <source>
        <dbReference type="EMBL" id="PRP90787.1"/>
    </source>
</evidence>
<comment type="caution">
    <text evidence="2">The sequence shown here is derived from an EMBL/GenBank/DDBJ whole genome shotgun (WGS) entry which is preliminary data.</text>
</comment>
<dbReference type="Gene3D" id="2.180.10.10">
    <property type="entry name" value="RHS repeat-associated core"/>
    <property type="match status" value="1"/>
</dbReference>
<sequence length="1003" mass="109565">MAPIDRESGRPSEVMAPKNLLEARLVQLRDGRWTKADARLVLDAVERSGDSVWAFARLHGLSAKKIFWWRSQLENDDPPADSESLSFAPVVVTGLGRAPAAVIRVGAIEIDVHEPDKVSARWQASLLRLALRAWDAKEQCARVTYDALRRPVDSYVQPAVGSEVLLSRVVYGELLASPQATNHRGRVYRSYGGDGEATTPSFDFKGLPVSSELKLLREPTAKNDWTVLANQSTIAAMATAAAPLLETTVYASSSTHDALGRVLTAISPDGSEVAYGYNERGALKAVDCKHRGSLTSTPIVAEIRYDVRGRRESITHAANATTTTYAYDPKNYRLRGIETTRTSDNAKLQGLHYHYDPVGNVTDIRDDAQQTVYFQNAVVEAANGYEYDALYRLVEATGREHASQGTVQRSSTQLPPDSSATPMANDPNALRRYTQRYSYDAVGNLETVIHAPAGGTGWTRRYQCRTDGNRLVATSAPGDAAGPLYSNSTTYSHTYPHDVHSNFVSMPHMAAMDWDELDQLQHCKVGSQEVYFQYAGGQRIRRYVEHAGSTTEERIYLGSFELYRKRVNGTLKEEWESLHVSDDTGRIVLVETRTVDKGELVPSPTGIWRFQLSNHLGSAATEVTETGAVISYEEYHPYGTSAYRLVDSQLEVPAKRYRYTGMERDEETGLGYHTARYYAPWLGRWTAADPIGVAGGLNVFEYSASSPVVMNDPAGMAPHQAGDVISTEEVDAWRKDSSLIHPNYKPLHVAGDGYLVVPVDAFYAIPGGQTEPDHFAWGWSPTAMGDVWRGKYSQQLERIQNEQETAQAAQRILAANRVLVPAATVELLIVGGAYIAAGAGASGWAQSNPAIVAELAEGLLFPTGTEITGGVGFGVAGYAATARYGGKLSARSMVPSSQTLGEVDLKIFGTADRLAARGAMPRAASLGLFAEGFVAKTCSTPGTAAFWLRALGEHSGARRHEALHHGLLDQLILTTDMRFVRAFYNKYGYLVNALVLPPARLGQ</sequence>
<dbReference type="NCBIfam" id="TIGR01643">
    <property type="entry name" value="YD_repeat_2x"/>
    <property type="match status" value="1"/>
</dbReference>
<dbReference type="PANTHER" id="PTHR32305:SF15">
    <property type="entry name" value="PROTEIN RHSA-RELATED"/>
    <property type="match status" value="1"/>
</dbReference>
<dbReference type="AlphaFoldDB" id="A0A2S9XD64"/>
<dbReference type="InterPro" id="IPR006530">
    <property type="entry name" value="YD"/>
</dbReference>
<evidence type="ECO:0000256" key="1">
    <source>
        <dbReference type="SAM" id="MobiDB-lite"/>
    </source>
</evidence>
<keyword evidence="3" id="KW-1185">Reference proteome</keyword>
<dbReference type="GO" id="GO:0016787">
    <property type="term" value="F:hydrolase activity"/>
    <property type="evidence" value="ECO:0007669"/>
    <property type="project" value="UniProtKB-KW"/>
</dbReference>
<dbReference type="EMBL" id="PVNK01000269">
    <property type="protein sequence ID" value="PRP90787.1"/>
    <property type="molecule type" value="Genomic_DNA"/>
</dbReference>
<reference evidence="2 3" key="1">
    <citation type="submission" date="2018-03" db="EMBL/GenBank/DDBJ databases">
        <title>Draft Genome Sequences of the Obligatory Marine Myxobacteria Enhygromyxa salina SWB005.</title>
        <authorList>
            <person name="Poehlein A."/>
            <person name="Moghaddam J.A."/>
            <person name="Harms H."/>
            <person name="Alanjari M."/>
            <person name="Koenig G.M."/>
            <person name="Daniel R."/>
            <person name="Schaeberle T.F."/>
        </authorList>
    </citation>
    <scope>NUCLEOTIDE SEQUENCE [LARGE SCALE GENOMIC DNA]</scope>
    <source>
        <strain evidence="2 3">SWB005</strain>
    </source>
</reference>
<keyword evidence="2" id="KW-0378">Hydrolase</keyword>
<dbReference type="OrthoDB" id="173976at2"/>
<protein>
    <submittedName>
        <fullName evidence="2">tRNA(Glu)-specific nuclease WapA</fullName>
        <ecNumber evidence="2">3.1.-.-</ecNumber>
    </submittedName>
</protein>
<accession>A0A2S9XD64</accession>
<evidence type="ECO:0000313" key="3">
    <source>
        <dbReference type="Proteomes" id="UP000237968"/>
    </source>
</evidence>
<gene>
    <name evidence="2" type="primary">wapA_4</name>
    <name evidence="2" type="ORF">ENSA5_62210</name>
</gene>
<name>A0A2S9XD64_9BACT</name>
<dbReference type="InterPro" id="IPR050708">
    <property type="entry name" value="T6SS_VgrG/RHS"/>
</dbReference>
<organism evidence="2 3">
    <name type="scientific">Enhygromyxa salina</name>
    <dbReference type="NCBI Taxonomy" id="215803"/>
    <lineage>
        <taxon>Bacteria</taxon>
        <taxon>Pseudomonadati</taxon>
        <taxon>Myxococcota</taxon>
        <taxon>Polyangia</taxon>
        <taxon>Nannocystales</taxon>
        <taxon>Nannocystaceae</taxon>
        <taxon>Enhygromyxa</taxon>
    </lineage>
</organism>
<dbReference type="Proteomes" id="UP000237968">
    <property type="component" value="Unassembled WGS sequence"/>
</dbReference>
<dbReference type="NCBIfam" id="TIGR03696">
    <property type="entry name" value="Rhs_assc_core"/>
    <property type="match status" value="1"/>
</dbReference>
<feature type="compositionally biased region" description="Polar residues" evidence="1">
    <location>
        <begin position="403"/>
        <end position="422"/>
    </location>
</feature>